<evidence type="ECO:0000256" key="7">
    <source>
        <dbReference type="ARBA" id="ARBA00022989"/>
    </source>
</evidence>
<evidence type="ECO:0000259" key="11">
    <source>
        <dbReference type="Pfam" id="PF26002"/>
    </source>
</evidence>
<dbReference type="EMBL" id="JARRAF010000019">
    <property type="protein sequence ID" value="MDK2125425.1"/>
    <property type="molecule type" value="Genomic_DNA"/>
</dbReference>
<dbReference type="InterPro" id="IPR010129">
    <property type="entry name" value="T1SS_HlyD"/>
</dbReference>
<dbReference type="Pfam" id="PF26002">
    <property type="entry name" value="Beta-barrel_AprE"/>
    <property type="match status" value="1"/>
</dbReference>
<keyword evidence="8" id="KW-0472">Membrane</keyword>
<reference evidence="12" key="1">
    <citation type="submission" date="2023-03" db="EMBL/GenBank/DDBJ databases">
        <title>Chitinimonas shenzhenensis gen. nov., sp. nov., a novel member of family Burkholderiaceae isolated from activated sludge collected in Shen Zhen, China.</title>
        <authorList>
            <person name="Wang X."/>
        </authorList>
    </citation>
    <scope>NUCLEOTIDE SEQUENCE</scope>
    <source>
        <strain evidence="12">DQS-5</strain>
    </source>
</reference>
<dbReference type="Gene3D" id="2.40.50.100">
    <property type="match status" value="1"/>
</dbReference>
<dbReference type="Proteomes" id="UP001172778">
    <property type="component" value="Unassembled WGS sequence"/>
</dbReference>
<dbReference type="Gene3D" id="2.40.30.170">
    <property type="match status" value="1"/>
</dbReference>
<evidence type="ECO:0000256" key="9">
    <source>
        <dbReference type="RuleBase" id="RU365093"/>
    </source>
</evidence>
<evidence type="ECO:0000256" key="1">
    <source>
        <dbReference type="ARBA" id="ARBA00004377"/>
    </source>
</evidence>
<sequence length="446" mass="49168">MESSFFPRRQAKQTSSRPDYYDFLPEIMALNERPPSPLGRTVLWLCLGLLVAGTLWAYLSWVDTVVVAEGRVIPHGYVTPVQVPYGGVVKRIHVTEGTLVRNGAALLDFDTTVSHSNLQQTRERLENAQRKAARYRAILSGVESEGIPATLLARDDAIVRQTVLMQRQRLQDLAREQQQLGDELEVARADQKRAAQSLQITEKLLVGTRELAGTGYVSKFKLLETEQQAIQQRFDLEAAGRRLTQAEHKMARLQNQLAAARSSFNADMLERQTEAESEVVLIANELTKAEQESRNASLTAPAEGYVTDLKVHAAGAVVAPGSQILSLVPRQALLSVEAELANTNVAKVRPGMAVAIKLAAYPFNKFGTVAGRLDGISADAIGTDPQSSNYRVRVTIDPQQEVLRSGRIKLMPGMRATVEIKTGQRRYIEYLTTPLVQTLQTAGKES</sequence>
<keyword evidence="7" id="KW-1133">Transmembrane helix</keyword>
<keyword evidence="13" id="KW-1185">Reference proteome</keyword>
<evidence type="ECO:0000256" key="5">
    <source>
        <dbReference type="ARBA" id="ARBA00022519"/>
    </source>
</evidence>
<feature type="coiled-coil region" evidence="10">
    <location>
        <begin position="236"/>
        <end position="292"/>
    </location>
</feature>
<dbReference type="RefSeq" id="WP_284101736.1">
    <property type="nucleotide sequence ID" value="NZ_JARRAF010000019.1"/>
</dbReference>
<evidence type="ECO:0000256" key="2">
    <source>
        <dbReference type="ARBA" id="ARBA00009477"/>
    </source>
</evidence>
<evidence type="ECO:0000256" key="4">
    <source>
        <dbReference type="ARBA" id="ARBA00022475"/>
    </source>
</evidence>
<name>A0ABT7E1Y6_9NEIS</name>
<gene>
    <name evidence="12" type="ORF">PZA18_15325</name>
</gene>
<keyword evidence="5 9" id="KW-0997">Cell inner membrane</keyword>
<evidence type="ECO:0000313" key="13">
    <source>
        <dbReference type="Proteomes" id="UP001172778"/>
    </source>
</evidence>
<keyword evidence="4 9" id="KW-1003">Cell membrane</keyword>
<dbReference type="InterPro" id="IPR058982">
    <property type="entry name" value="Beta-barrel_AprE"/>
</dbReference>
<keyword evidence="10" id="KW-0175">Coiled coil</keyword>
<feature type="coiled-coil region" evidence="10">
    <location>
        <begin position="118"/>
        <end position="145"/>
    </location>
</feature>
<protein>
    <recommendedName>
        <fullName evidence="9">Membrane fusion protein (MFP) family protein</fullName>
    </recommendedName>
</protein>
<keyword evidence="6" id="KW-0812">Transmembrane</keyword>
<dbReference type="Gene3D" id="1.10.287.470">
    <property type="entry name" value="Helix hairpin bin"/>
    <property type="match status" value="1"/>
</dbReference>
<dbReference type="PANTHER" id="PTHR30386">
    <property type="entry name" value="MEMBRANE FUSION SUBUNIT OF EMRAB-TOLC MULTIDRUG EFFLUX PUMP"/>
    <property type="match status" value="1"/>
</dbReference>
<dbReference type="PANTHER" id="PTHR30386:SF26">
    <property type="entry name" value="TRANSPORT PROTEIN COMB"/>
    <property type="match status" value="1"/>
</dbReference>
<evidence type="ECO:0000256" key="8">
    <source>
        <dbReference type="ARBA" id="ARBA00023136"/>
    </source>
</evidence>
<evidence type="ECO:0000313" key="12">
    <source>
        <dbReference type="EMBL" id="MDK2125425.1"/>
    </source>
</evidence>
<feature type="domain" description="AprE-like beta-barrel" evidence="11">
    <location>
        <begin position="334"/>
        <end position="423"/>
    </location>
</feature>
<evidence type="ECO:0000256" key="3">
    <source>
        <dbReference type="ARBA" id="ARBA00022448"/>
    </source>
</evidence>
<comment type="similarity">
    <text evidence="2 9">Belongs to the membrane fusion protein (MFP) (TC 8.A.1) family.</text>
</comment>
<proteinExistence type="inferred from homology"/>
<dbReference type="InterPro" id="IPR050739">
    <property type="entry name" value="MFP"/>
</dbReference>
<organism evidence="12 13">
    <name type="scientific">Parachitinimonas caeni</name>
    <dbReference type="NCBI Taxonomy" id="3031301"/>
    <lineage>
        <taxon>Bacteria</taxon>
        <taxon>Pseudomonadati</taxon>
        <taxon>Pseudomonadota</taxon>
        <taxon>Betaproteobacteria</taxon>
        <taxon>Neisseriales</taxon>
        <taxon>Chitinibacteraceae</taxon>
        <taxon>Parachitinimonas</taxon>
    </lineage>
</organism>
<evidence type="ECO:0000256" key="6">
    <source>
        <dbReference type="ARBA" id="ARBA00022692"/>
    </source>
</evidence>
<dbReference type="NCBIfam" id="TIGR01843">
    <property type="entry name" value="type_I_hlyD"/>
    <property type="match status" value="1"/>
</dbReference>
<comment type="subcellular location">
    <subcellularLocation>
        <location evidence="1 9">Cell inner membrane</location>
        <topology evidence="1 9">Single-pass membrane protein</topology>
    </subcellularLocation>
</comment>
<dbReference type="PRINTS" id="PR01490">
    <property type="entry name" value="RTXTOXIND"/>
</dbReference>
<comment type="caution">
    <text evidence="12">The sequence shown here is derived from an EMBL/GenBank/DDBJ whole genome shotgun (WGS) entry which is preliminary data.</text>
</comment>
<accession>A0ABT7E1Y6</accession>
<evidence type="ECO:0000256" key="10">
    <source>
        <dbReference type="SAM" id="Coils"/>
    </source>
</evidence>
<dbReference type="SUPFAM" id="SSF111369">
    <property type="entry name" value="HlyD-like secretion proteins"/>
    <property type="match status" value="1"/>
</dbReference>
<keyword evidence="3 9" id="KW-0813">Transport</keyword>